<name>A0ABX0Q8L2_9GAMM</name>
<feature type="transmembrane region" description="Helical" evidence="1">
    <location>
        <begin position="53"/>
        <end position="71"/>
    </location>
</feature>
<dbReference type="Proteomes" id="UP001429601">
    <property type="component" value="Unassembled WGS sequence"/>
</dbReference>
<evidence type="ECO:0000313" key="2">
    <source>
        <dbReference type="EMBL" id="NID06076.1"/>
    </source>
</evidence>
<keyword evidence="1" id="KW-0472">Membrane</keyword>
<protein>
    <submittedName>
        <fullName evidence="2">Uncharacterized protein</fullName>
    </submittedName>
</protein>
<feature type="transmembrane region" description="Helical" evidence="1">
    <location>
        <begin position="92"/>
        <end position="113"/>
    </location>
</feature>
<evidence type="ECO:0000256" key="1">
    <source>
        <dbReference type="SAM" id="Phobius"/>
    </source>
</evidence>
<accession>A0ABX0Q8L2</accession>
<sequence>MADTAAPSGDRISKVAFDWLKEVVVAIGILSFAREFFGCGRTLGYLKQDVTNLALTAGPLLWVGIATYIAGTTLTRRFAPPGSSLKSTAKGISVLVVFVLLSTAASVLVIAALTPAGTMDTHIEAIDNLFNAISATTPGKLKCDA</sequence>
<proteinExistence type="predicted"/>
<dbReference type="RefSeq" id="WP_167127855.1">
    <property type="nucleotide sequence ID" value="NZ_JAAQQR010000006.1"/>
</dbReference>
<keyword evidence="1" id="KW-1133">Transmembrane helix</keyword>
<comment type="caution">
    <text evidence="2">The sequence shown here is derived from an EMBL/GenBank/DDBJ whole genome shotgun (WGS) entry which is preliminary data.</text>
</comment>
<keyword evidence="1" id="KW-0812">Transmembrane</keyword>
<evidence type="ECO:0000313" key="3">
    <source>
        <dbReference type="Proteomes" id="UP001429601"/>
    </source>
</evidence>
<keyword evidence="3" id="KW-1185">Reference proteome</keyword>
<organism evidence="2 3">
    <name type="scientific">Luteibacter jiangsuensis</name>
    <dbReference type="NCBI Taxonomy" id="637577"/>
    <lineage>
        <taxon>Bacteria</taxon>
        <taxon>Pseudomonadati</taxon>
        <taxon>Pseudomonadota</taxon>
        <taxon>Gammaproteobacteria</taxon>
        <taxon>Lysobacterales</taxon>
        <taxon>Rhodanobacteraceae</taxon>
        <taxon>Luteibacter</taxon>
    </lineage>
</organism>
<dbReference type="EMBL" id="JAAQQR010000006">
    <property type="protein sequence ID" value="NID06076.1"/>
    <property type="molecule type" value="Genomic_DNA"/>
</dbReference>
<gene>
    <name evidence="2" type="ORF">HBF26_14350</name>
</gene>
<reference evidence="2 3" key="1">
    <citation type="journal article" date="2011" name="Curr. Microbiol.">
        <title>Luteibacter jiangsuensis sp. nov.: a methamidophos-degrading bacterium isolated from a methamidophos-manufacturing factory.</title>
        <authorList>
            <person name="Wang L."/>
            <person name="Wang G.L."/>
            <person name="Li S.P."/>
            <person name="Jiang J.D."/>
        </authorList>
    </citation>
    <scope>NUCLEOTIDE SEQUENCE [LARGE SCALE GENOMIC DNA]</scope>
    <source>
        <strain evidence="2 3">CGMCC 1.10133</strain>
    </source>
</reference>